<dbReference type="HOGENOM" id="CLU_811086_0_0_11"/>
<keyword evidence="1" id="KW-0472">Membrane</keyword>
<sequence length="342" mass="35315">MAGNTVTMTFAGDSAQLESAFDRVGSAARSMDRDVRASADGFDRVGQAADDVDTRAMGFRDTLTGVQDGMEGVKVAQDGIGFEALLLMGFAIGDLASGLYNFLIPAMKSGVRWLRATRVGTLAAAAAQKGAAVGSKAWAGATWLLNTALLANPIGLVIAAIVALVAVVVLIATKTTWFQDLWRAVWGKIGDPVEAGWAAVKRFSSSASGWITGLPRKIGNAFSRVGSLISAPFRAGFNAVSRAWNRTVGRLSFSLPGVGSISAPRLPTYHTGGVVPGSPGQQVPIMALAGEEVRPPGRSGGGVVTLVIDSAGARLDDLLVEVLRLAIGVRGGNVQLVLGGEV</sequence>
<dbReference type="OrthoDB" id="3765294at2"/>
<reference evidence="2" key="1">
    <citation type="submission" date="2007-10" db="EMBL/GenBank/DDBJ databases">
        <title>Complete sequence of Salinispora arenicola CNS-205.</title>
        <authorList>
            <consortium name="US DOE Joint Genome Institute"/>
            <person name="Copeland A."/>
            <person name="Lucas S."/>
            <person name="Lapidus A."/>
            <person name="Barry K."/>
            <person name="Glavina del Rio T."/>
            <person name="Dalin E."/>
            <person name="Tice H."/>
            <person name="Pitluck S."/>
            <person name="Foster B."/>
            <person name="Schmutz J."/>
            <person name="Larimer F."/>
            <person name="Land M."/>
            <person name="Hauser L."/>
            <person name="Kyrpides N."/>
            <person name="Ivanova N."/>
            <person name="Jensen P.R."/>
            <person name="Moore B.S."/>
            <person name="Penn K."/>
            <person name="Jenkins C."/>
            <person name="Udwary D."/>
            <person name="Xiang L."/>
            <person name="Gontang E."/>
            <person name="Richardson P."/>
        </authorList>
    </citation>
    <scope>NUCLEOTIDE SEQUENCE [LARGE SCALE GENOMIC DNA]</scope>
    <source>
        <strain evidence="2">CNS-205</strain>
    </source>
</reference>
<keyword evidence="1" id="KW-1133">Transmembrane helix</keyword>
<feature type="transmembrane region" description="Helical" evidence="1">
    <location>
        <begin position="154"/>
        <end position="173"/>
    </location>
</feature>
<protein>
    <recommendedName>
        <fullName evidence="4">Phage tail tape measure protein</fullName>
    </recommendedName>
</protein>
<proteinExistence type="predicted"/>
<dbReference type="eggNOG" id="ENOG502ZNA8">
    <property type="taxonomic scope" value="Bacteria"/>
</dbReference>
<evidence type="ECO:0000313" key="2">
    <source>
        <dbReference type="EMBL" id="ABV99500.1"/>
    </source>
</evidence>
<keyword evidence="1" id="KW-0812">Transmembrane</keyword>
<dbReference type="EMBL" id="CP000850">
    <property type="protein sequence ID" value="ABV99500.1"/>
    <property type="molecule type" value="Genomic_DNA"/>
</dbReference>
<dbReference type="PATRIC" id="fig|391037.6.peg.3787"/>
<name>A8LZY6_SALAI</name>
<organism evidence="2">
    <name type="scientific">Salinispora arenicola (strain CNS-205)</name>
    <dbReference type="NCBI Taxonomy" id="391037"/>
    <lineage>
        <taxon>Bacteria</taxon>
        <taxon>Bacillati</taxon>
        <taxon>Actinomycetota</taxon>
        <taxon>Actinomycetes</taxon>
        <taxon>Micromonosporales</taxon>
        <taxon>Micromonosporaceae</taxon>
        <taxon>Salinispora</taxon>
    </lineage>
</organism>
<dbReference type="STRING" id="391037.Sare_3707"/>
<evidence type="ECO:0008006" key="4">
    <source>
        <dbReference type="Google" id="ProtNLM"/>
    </source>
</evidence>
<accession>A8LZY6</accession>
<dbReference type="KEGG" id="saq:Sare_3758"/>
<evidence type="ECO:0000313" key="3">
    <source>
        <dbReference type="EMBL" id="ABV99551.1"/>
    </source>
</evidence>
<feature type="transmembrane region" description="Helical" evidence="1">
    <location>
        <begin position="84"/>
        <end position="104"/>
    </location>
</feature>
<evidence type="ECO:0000256" key="1">
    <source>
        <dbReference type="SAM" id="Phobius"/>
    </source>
</evidence>
<gene>
    <name evidence="2" type="ordered locus">Sare_3707</name>
    <name evidence="3" type="ordered locus">Sare_3758</name>
</gene>
<dbReference type="KEGG" id="saq:Sare_3707"/>
<dbReference type="AlphaFoldDB" id="A8LZY6"/>
<dbReference type="EMBL" id="CP000850">
    <property type="protein sequence ID" value="ABV99551.1"/>
    <property type="molecule type" value="Genomic_DNA"/>
</dbReference>